<sequence>MFSCAATTYTQYESEYNPVSIKSDPILVTQAKLDHIVAMLELSQRKSEMWASFLNENNLLASNTKAYRNRNKEMQQFFTVNEEKTFAYCEGVGKLMKAMDIIYEKDDWRLFIDSSKNSLKAVLLHKLNEKPPIPIAYSTDTKETYDKMKYILELVQYKQHP</sequence>
<dbReference type="PANTHER" id="PTHR46114">
    <property type="entry name" value="APPLE DOMAIN-CONTAINING PROTEIN"/>
    <property type="match status" value="1"/>
</dbReference>
<dbReference type="OrthoDB" id="7490920at2759"/>
<evidence type="ECO:0000313" key="2">
    <source>
        <dbReference type="Proteomes" id="UP001154078"/>
    </source>
</evidence>
<dbReference type="AlphaFoldDB" id="A0A9P0B473"/>
<evidence type="ECO:0000313" key="1">
    <source>
        <dbReference type="EMBL" id="CAH0553798.1"/>
    </source>
</evidence>
<accession>A0A9P0B473</accession>
<dbReference type="EMBL" id="OV121134">
    <property type="protein sequence ID" value="CAH0553798.1"/>
    <property type="molecule type" value="Genomic_DNA"/>
</dbReference>
<name>A0A9P0B473_BRAAE</name>
<proteinExistence type="predicted"/>
<reference evidence="1" key="1">
    <citation type="submission" date="2021-12" db="EMBL/GenBank/DDBJ databases">
        <authorList>
            <person name="King R."/>
        </authorList>
    </citation>
    <scope>NUCLEOTIDE SEQUENCE</scope>
</reference>
<gene>
    <name evidence="1" type="ORF">MELIAE_LOCUS5702</name>
</gene>
<keyword evidence="2" id="KW-1185">Reference proteome</keyword>
<dbReference type="PANTHER" id="PTHR46114:SF1">
    <property type="entry name" value="ZAD DOMAIN-CONTAINING PROTEIN"/>
    <property type="match status" value="1"/>
</dbReference>
<organism evidence="1 2">
    <name type="scientific">Brassicogethes aeneus</name>
    <name type="common">Rape pollen beetle</name>
    <name type="synonym">Meligethes aeneus</name>
    <dbReference type="NCBI Taxonomy" id="1431903"/>
    <lineage>
        <taxon>Eukaryota</taxon>
        <taxon>Metazoa</taxon>
        <taxon>Ecdysozoa</taxon>
        <taxon>Arthropoda</taxon>
        <taxon>Hexapoda</taxon>
        <taxon>Insecta</taxon>
        <taxon>Pterygota</taxon>
        <taxon>Neoptera</taxon>
        <taxon>Endopterygota</taxon>
        <taxon>Coleoptera</taxon>
        <taxon>Polyphaga</taxon>
        <taxon>Cucujiformia</taxon>
        <taxon>Nitidulidae</taxon>
        <taxon>Meligethinae</taxon>
        <taxon>Brassicogethes</taxon>
    </lineage>
</organism>
<dbReference type="Proteomes" id="UP001154078">
    <property type="component" value="Chromosome 3"/>
</dbReference>
<protein>
    <submittedName>
        <fullName evidence="1">Uncharacterized protein</fullName>
    </submittedName>
</protein>